<evidence type="ECO:0000313" key="3">
    <source>
        <dbReference type="Proteomes" id="UP000472263"/>
    </source>
</evidence>
<reference evidence="2" key="1">
    <citation type="submission" date="2019-06" db="EMBL/GenBank/DDBJ databases">
        <authorList>
            <consortium name="Wellcome Sanger Institute Data Sharing"/>
        </authorList>
    </citation>
    <scope>NUCLEOTIDE SEQUENCE [LARGE SCALE GENOMIC DNA]</scope>
</reference>
<keyword evidence="1" id="KW-0732">Signal</keyword>
<name>A0A667X1U7_9TELE</name>
<evidence type="ECO:0000313" key="2">
    <source>
        <dbReference type="Ensembl" id="ENSMMDP00005002986.1"/>
    </source>
</evidence>
<dbReference type="Ensembl" id="ENSMMDT00005003045.1">
    <property type="protein sequence ID" value="ENSMMDP00005002986.1"/>
    <property type="gene ID" value="ENSMMDG00005001675.1"/>
</dbReference>
<reference evidence="2" key="3">
    <citation type="submission" date="2025-09" db="UniProtKB">
        <authorList>
            <consortium name="Ensembl"/>
        </authorList>
    </citation>
    <scope>IDENTIFICATION</scope>
</reference>
<organism evidence="2 3">
    <name type="scientific">Myripristis murdjan</name>
    <name type="common">pinecone soldierfish</name>
    <dbReference type="NCBI Taxonomy" id="586833"/>
    <lineage>
        <taxon>Eukaryota</taxon>
        <taxon>Metazoa</taxon>
        <taxon>Chordata</taxon>
        <taxon>Craniata</taxon>
        <taxon>Vertebrata</taxon>
        <taxon>Euteleostomi</taxon>
        <taxon>Actinopterygii</taxon>
        <taxon>Neopterygii</taxon>
        <taxon>Teleostei</taxon>
        <taxon>Neoteleostei</taxon>
        <taxon>Acanthomorphata</taxon>
        <taxon>Holocentriformes</taxon>
        <taxon>Holocentridae</taxon>
        <taxon>Myripristis</taxon>
    </lineage>
</organism>
<sequence length="46" mass="5294">MLRQSLWWLTLFSDTAVTQTSCEELSVLAAFTQTQDIHPFPSSNYE</sequence>
<dbReference type="InParanoid" id="A0A667X1U7"/>
<proteinExistence type="predicted"/>
<protein>
    <submittedName>
        <fullName evidence="2">Uncharacterized protein</fullName>
    </submittedName>
</protein>
<keyword evidence="3" id="KW-1185">Reference proteome</keyword>
<feature type="signal peptide" evidence="1">
    <location>
        <begin position="1"/>
        <end position="20"/>
    </location>
</feature>
<dbReference type="AlphaFoldDB" id="A0A667X1U7"/>
<evidence type="ECO:0000256" key="1">
    <source>
        <dbReference type="SAM" id="SignalP"/>
    </source>
</evidence>
<accession>A0A667X1U7</accession>
<feature type="chain" id="PRO_5047197253" evidence="1">
    <location>
        <begin position="21"/>
        <end position="46"/>
    </location>
</feature>
<reference evidence="2" key="2">
    <citation type="submission" date="2025-08" db="UniProtKB">
        <authorList>
            <consortium name="Ensembl"/>
        </authorList>
    </citation>
    <scope>IDENTIFICATION</scope>
</reference>
<dbReference type="Proteomes" id="UP000472263">
    <property type="component" value="Chromosome 4"/>
</dbReference>